<dbReference type="EMBL" id="VSSQ01117796">
    <property type="protein sequence ID" value="MPN52060.1"/>
    <property type="molecule type" value="Genomic_DNA"/>
</dbReference>
<proteinExistence type="predicted"/>
<protein>
    <submittedName>
        <fullName evidence="1">Uncharacterized protein</fullName>
    </submittedName>
</protein>
<comment type="caution">
    <text evidence="1">The sequence shown here is derived from an EMBL/GenBank/DDBJ whole genome shotgun (WGS) entry which is preliminary data.</text>
</comment>
<reference evidence="1" key="1">
    <citation type="submission" date="2019-08" db="EMBL/GenBank/DDBJ databases">
        <authorList>
            <person name="Kucharzyk K."/>
            <person name="Murdoch R.W."/>
            <person name="Higgins S."/>
            <person name="Loffler F."/>
        </authorList>
    </citation>
    <scope>NUCLEOTIDE SEQUENCE</scope>
</reference>
<sequence>MGEDFFLLKGHRAVLIGYHIAAVRDIAGSQLDPAGRGLQGGPSGIAYPGVSPEDGEDSRITAGRQALRTVFHRTDLALCGQVVYIRNGGGLKRSPVPQRGYGIIRHTVTDDEYVLHYNHFLFGLPPWVKAHFSLFSSAGW</sequence>
<dbReference type="AlphaFoldDB" id="A0A645ILT4"/>
<gene>
    <name evidence="1" type="ORF">SDC9_199712</name>
</gene>
<accession>A0A645ILT4</accession>
<evidence type="ECO:0000313" key="1">
    <source>
        <dbReference type="EMBL" id="MPN52060.1"/>
    </source>
</evidence>
<name>A0A645ILT4_9ZZZZ</name>
<organism evidence="1">
    <name type="scientific">bioreactor metagenome</name>
    <dbReference type="NCBI Taxonomy" id="1076179"/>
    <lineage>
        <taxon>unclassified sequences</taxon>
        <taxon>metagenomes</taxon>
        <taxon>ecological metagenomes</taxon>
    </lineage>
</organism>